<dbReference type="PROSITE" id="PS50157">
    <property type="entry name" value="ZINC_FINGER_C2H2_2"/>
    <property type="match status" value="24"/>
</dbReference>
<proteinExistence type="predicted"/>
<keyword evidence="5 9" id="KW-0862">Zinc</keyword>
<feature type="domain" description="C2H2-type" evidence="11">
    <location>
        <begin position="1123"/>
        <end position="1151"/>
    </location>
</feature>
<reference evidence="13" key="1">
    <citation type="submission" date="2015-06" db="EMBL/GenBank/DDBJ databases">
        <authorList>
            <person name="Hoefler B.C."/>
            <person name="Straight P.D."/>
        </authorList>
    </citation>
    <scope>NUCLEOTIDE SEQUENCE</scope>
</reference>
<feature type="domain" description="C2H2-type" evidence="11">
    <location>
        <begin position="879"/>
        <end position="907"/>
    </location>
</feature>
<dbReference type="GO" id="GO:0000978">
    <property type="term" value="F:RNA polymerase II cis-regulatory region sequence-specific DNA binding"/>
    <property type="evidence" value="ECO:0007669"/>
    <property type="project" value="TreeGrafter"/>
</dbReference>
<feature type="binding site" evidence="9">
    <location>
        <position position="6"/>
    </location>
    <ligand>
        <name>Zn(2+)</name>
        <dbReference type="ChEBI" id="CHEBI:29105"/>
    </ligand>
</feature>
<gene>
    <name evidence="13" type="primary">XFIN_7</name>
    <name evidence="13" type="ORF">c0_g1_i1</name>
</gene>
<sequence length="1696" mass="198563">MVSYQCRTCCEDNVGSFYSLEELLDYDRHPKKTVADFLWDIAKINNNTEVAKRLPQDICGECSRKLKNTYSFVLQAQAANKKLQATLYIENVKTYTTKELIDKQNDCLLESPIDIPIRQTEIKKEVTFEQGDEKSEQGDVGNEEFVNIGKNECEIVKTVDEIVQFVKDEVVADVNAGENDSDSISTEGGVNTDPITTVETSWYKEKDDNGGIDNLINLDNNLSDDNSDTPLLKRRRLGQLSSQTFECTFREDDGRYHCNKCTKDFAWKKDAKRHLLLHSNIYPYKCTECSRLFQRKDKLDKHKEVHSKREQRNSKKRKVHSKRDSEIEQMVLDSNLQPDINDSETSDDDSDQDKLLTKQQRSRRSSTKKPEFTYCNDDSRYHCNRCNKDFAWKKDVERHIKSHFGIFPFECIKCHHRFQRKDKFAEHLKIHAKREKSVRRPRPIQWNFAEHLYTEQRFLSVECKLCTEVIPNIKTLRQHMQTHNEVHTLHLDAESDVIKELFPNFNGDIIEIKENICKDIRHKLFAKYYAIVNAYGYEMALSDSDSENDSVGEKYECELCHVKLGRKYQLFQHSKSEHSQDKFPHKCNVCKLEFVNTTIFEKHSRTQCRNKDRKYQCLKCPGKFVWVQNLQGHKCSNRLNVYVPKRPEQRKRNLLRCNFCDKTFRYATDLKRHQETHNLKSQSHVCPICSQPFLKAENLRQHMRQDHEQIKRRIQCCLCGEKQKTLAELRVHLSCHSDGWTGIRYTEGQYFKIHWPQGCQGKEGEVERSIIIDFAGQNLTNYYSAVDESGNELDLYDSESDFESDKKQNGNPLSIPYTCDLCGEVFFRRTRILQHQHSAHADGEDSFPHACCRCEKRFVCLALLEQHYKRDCGNIYKRFDCQRCSARFVWEANLQQHMQRQHIDPEQQISRQLANKLQCDQCNKVFIWPKDLTRHKRIHMPDDEKFECLYCERKFYRKDHLQTHLKVHGSGGSMATTTAAASKRELIRKVNAVDPYLCRPNGCKCVQCKICLSKHTKIADLRTHILEHRTNMSLSQHVTSNSEISLLFYPDEAPMSRDLLMARMMADITAGQMDRFYSITNELGHEISISGSDTDDTDSESEPDEVLYFAMGQNIRHPRRSIYSCDLCTITFTRKYKLFAHQASDHNWDDAPHVCQHCQARFLCEKLLQSHYRHQCKNLLKRYVCRKCPQRFMWKENLKMHLRTMHPDSEEVKKCFAPSSYDCEECSRSFQMQKDLTRHMMTHRVDATVFPCLWCPRKFYRRSNLYLHIKRHGITSHQLSAAASHITACKGPNGIKQIYCRVCNIKFQKLSALRTHLRQETSAVPSSHHNYHSQHNYSIMNELGYELDIDDSETDEDDNAKTYKCQMCGLVCKRRYEMSQHQLSVHKHEHITLKCDKCVFRTVTSDIMEHHMRTQCNNSEKLHQCTHCSYKFMWPENLDVHIKLVHPEERQKSVEVAEAVVATSRSEPVPLQEFHCDKCDRRYNRKDRLIAHMKKMHPVDGVVPSSSMNLGGVNISNDEKKQPKEKKFLCAFCGRAVSSSSNLIVHMRRHTGEKPFQCEFCDKAFPRSSDLACHRRTHTGEKPHRCTVCDKSFSRSYKLHTHMRIHSGERPYKCSFCEKSFTQSNDLALHVRRHTGERPYVCNICNEGFIQGTALKNHRTLRGHFEEEEIKYVSDVKKQPSSVLQLDEQGNSLILL</sequence>
<evidence type="ECO:0000256" key="10">
    <source>
        <dbReference type="SAM" id="MobiDB-lite"/>
    </source>
</evidence>
<feature type="compositionally biased region" description="Acidic residues" evidence="10">
    <location>
        <begin position="341"/>
        <end position="351"/>
    </location>
</feature>
<feature type="domain" description="C2H2-type" evidence="11">
    <location>
        <begin position="1423"/>
        <end position="1451"/>
    </location>
</feature>
<dbReference type="EMBL" id="GDHF01017813">
    <property type="protein sequence ID" value="JAI34501.1"/>
    <property type="molecule type" value="Transcribed_RNA"/>
</dbReference>
<evidence type="ECO:0000256" key="1">
    <source>
        <dbReference type="ARBA" id="ARBA00004123"/>
    </source>
</evidence>
<dbReference type="PROSITE" id="PS51915">
    <property type="entry name" value="ZAD"/>
    <property type="match status" value="1"/>
</dbReference>
<feature type="domain" description="C2H2-type" evidence="11">
    <location>
        <begin position="256"/>
        <end position="283"/>
    </location>
</feature>
<organism evidence="13">
    <name type="scientific">Bactrocera latifrons</name>
    <name type="common">Malaysian fruit fly</name>
    <name type="synonym">Chaetodacus latifrons</name>
    <dbReference type="NCBI Taxonomy" id="174628"/>
    <lineage>
        <taxon>Eukaryota</taxon>
        <taxon>Metazoa</taxon>
        <taxon>Ecdysozoa</taxon>
        <taxon>Arthropoda</taxon>
        <taxon>Hexapoda</taxon>
        <taxon>Insecta</taxon>
        <taxon>Pterygota</taxon>
        <taxon>Neoptera</taxon>
        <taxon>Endopterygota</taxon>
        <taxon>Diptera</taxon>
        <taxon>Brachycera</taxon>
        <taxon>Muscomorpha</taxon>
        <taxon>Tephritoidea</taxon>
        <taxon>Tephritidae</taxon>
        <taxon>Bactrocera</taxon>
        <taxon>Bactrocera</taxon>
    </lineage>
</organism>
<dbReference type="PROSITE" id="PS00028">
    <property type="entry name" value="ZINC_FINGER_C2H2_1"/>
    <property type="match status" value="24"/>
</dbReference>
<feature type="domain" description="C2H2-type" evidence="11">
    <location>
        <begin position="946"/>
        <end position="968"/>
    </location>
</feature>
<dbReference type="FunFam" id="3.30.160.60:FF:000512">
    <property type="entry name" value="zinc finger protein 197 isoform X1"/>
    <property type="match status" value="1"/>
</dbReference>
<accession>A0A0K8V6K3</accession>
<feature type="domain" description="C2H2-type" evidence="11">
    <location>
        <begin position="1298"/>
        <end position="1325"/>
    </location>
</feature>
<dbReference type="Pfam" id="PF13912">
    <property type="entry name" value="zf-C2H2_6"/>
    <property type="match status" value="1"/>
</dbReference>
<feature type="domain" description="C2H2-type" evidence="11">
    <location>
        <begin position="1640"/>
        <end position="1669"/>
    </location>
</feature>
<dbReference type="OrthoDB" id="8117402at2759"/>
<dbReference type="FunFam" id="3.30.160.60:FF:002455">
    <property type="entry name" value="FI03704p"/>
    <property type="match status" value="1"/>
</dbReference>
<dbReference type="PANTHER" id="PTHR24376">
    <property type="entry name" value="ZINC FINGER PROTEIN"/>
    <property type="match status" value="1"/>
</dbReference>
<feature type="domain" description="ZAD" evidence="12">
    <location>
        <begin position="4"/>
        <end position="86"/>
    </location>
</feature>
<keyword evidence="6" id="KW-0238">DNA-binding</keyword>
<evidence type="ECO:0000256" key="6">
    <source>
        <dbReference type="ARBA" id="ARBA00023125"/>
    </source>
</evidence>
<feature type="binding site" evidence="9">
    <location>
        <position position="62"/>
    </location>
    <ligand>
        <name>Zn(2+)</name>
        <dbReference type="ChEBI" id="CHEBI:29105"/>
    </ligand>
</feature>
<evidence type="ECO:0000256" key="5">
    <source>
        <dbReference type="ARBA" id="ARBA00022833"/>
    </source>
</evidence>
<comment type="subcellular location">
    <subcellularLocation>
        <location evidence="1">Nucleus</location>
    </subcellularLocation>
</comment>
<feature type="domain" description="C2H2-type" evidence="11">
    <location>
        <begin position="1528"/>
        <end position="1555"/>
    </location>
</feature>
<keyword evidence="2 9" id="KW-0479">Metal-binding</keyword>
<feature type="binding site" evidence="9">
    <location>
        <position position="59"/>
    </location>
    <ligand>
        <name>Zn(2+)</name>
        <dbReference type="ChEBI" id="CHEBI:29105"/>
    </ligand>
</feature>
<feature type="compositionally biased region" description="Basic and acidic residues" evidence="10">
    <location>
        <begin position="300"/>
        <end position="313"/>
    </location>
</feature>
<keyword evidence="4 8" id="KW-0863">Zinc-finger</keyword>
<dbReference type="Pfam" id="PF00096">
    <property type="entry name" value="zf-C2H2"/>
    <property type="match status" value="9"/>
</dbReference>
<dbReference type="FunFam" id="3.30.160.60:FF:000446">
    <property type="entry name" value="Zinc finger protein"/>
    <property type="match status" value="1"/>
</dbReference>
<evidence type="ECO:0000256" key="9">
    <source>
        <dbReference type="PROSITE-ProRule" id="PRU01263"/>
    </source>
</evidence>
<feature type="domain" description="C2H2-type" evidence="11">
    <location>
        <begin position="1584"/>
        <end position="1611"/>
    </location>
</feature>
<keyword evidence="3" id="KW-0677">Repeat</keyword>
<evidence type="ECO:0000256" key="7">
    <source>
        <dbReference type="ARBA" id="ARBA00023242"/>
    </source>
</evidence>
<dbReference type="InterPro" id="IPR013087">
    <property type="entry name" value="Znf_C2H2_type"/>
</dbReference>
<feature type="domain" description="C2H2-type" evidence="11">
    <location>
        <begin position="655"/>
        <end position="682"/>
    </location>
</feature>
<dbReference type="InterPro" id="IPR036236">
    <property type="entry name" value="Znf_C2H2_sf"/>
</dbReference>
<feature type="domain" description="C2H2-type" evidence="11">
    <location>
        <begin position="409"/>
        <end position="436"/>
    </location>
</feature>
<dbReference type="GO" id="GO:0008270">
    <property type="term" value="F:zinc ion binding"/>
    <property type="evidence" value="ECO:0007669"/>
    <property type="project" value="UniProtKB-UniRule"/>
</dbReference>
<dbReference type="SMART" id="SM00355">
    <property type="entry name" value="ZnF_C2H2"/>
    <property type="match status" value="31"/>
</dbReference>
<feature type="domain" description="C2H2-type" evidence="11">
    <location>
        <begin position="817"/>
        <end position="845"/>
    </location>
</feature>
<dbReference type="GO" id="GO:0001228">
    <property type="term" value="F:DNA-binding transcription activator activity, RNA polymerase II-specific"/>
    <property type="evidence" value="ECO:0007669"/>
    <property type="project" value="TreeGrafter"/>
</dbReference>
<dbReference type="FunFam" id="3.30.160.60:FF:002403">
    <property type="entry name" value="zinc finger protein 420"/>
    <property type="match status" value="1"/>
</dbReference>
<feature type="domain" description="C2H2-type" evidence="11">
    <location>
        <begin position="1556"/>
        <end position="1583"/>
    </location>
</feature>
<dbReference type="PANTHER" id="PTHR24376:SF243">
    <property type="entry name" value="C2H2-TYPE DOMAIN-CONTAINING PROTEIN"/>
    <property type="match status" value="1"/>
</dbReference>
<evidence type="ECO:0000313" key="13">
    <source>
        <dbReference type="EMBL" id="JAI34501.1"/>
    </source>
</evidence>
<feature type="domain" description="C2H2-type" evidence="11">
    <location>
        <begin position="381"/>
        <end position="408"/>
    </location>
</feature>
<feature type="domain" description="C2H2-type" evidence="11">
    <location>
        <begin position="284"/>
        <end position="311"/>
    </location>
</feature>
<name>A0A0K8V6K3_BACLA</name>
<keyword evidence="7" id="KW-0539">Nucleus</keyword>
<feature type="domain" description="C2H2-type" evidence="11">
    <location>
        <begin position="1474"/>
        <end position="1497"/>
    </location>
</feature>
<dbReference type="InterPro" id="IPR012934">
    <property type="entry name" value="Znf_AD"/>
</dbReference>
<feature type="domain" description="C2H2-type" evidence="11">
    <location>
        <begin position="917"/>
        <end position="944"/>
    </location>
</feature>
<dbReference type="SUPFAM" id="SSF57667">
    <property type="entry name" value="beta-beta-alpha zinc fingers"/>
    <property type="match status" value="11"/>
</dbReference>
<dbReference type="FunFam" id="3.30.160.60:FF:003156">
    <property type="entry name" value="Uncharacterized protein, isoform B"/>
    <property type="match status" value="1"/>
</dbReference>
<feature type="domain" description="C2H2-type" evidence="11">
    <location>
        <begin position="1183"/>
        <end position="1211"/>
    </location>
</feature>
<feature type="domain" description="C2H2-type" evidence="11">
    <location>
        <begin position="555"/>
        <end position="583"/>
    </location>
</feature>
<feature type="region of interest" description="Disordered" evidence="10">
    <location>
        <begin position="300"/>
        <end position="370"/>
    </location>
</feature>
<evidence type="ECO:0000256" key="4">
    <source>
        <dbReference type="ARBA" id="ARBA00022771"/>
    </source>
</evidence>
<dbReference type="SMART" id="SM00868">
    <property type="entry name" value="zf-AD"/>
    <property type="match status" value="2"/>
</dbReference>
<feature type="binding site" evidence="9">
    <location>
        <position position="9"/>
    </location>
    <ligand>
        <name>Zn(2+)</name>
        <dbReference type="ChEBI" id="CHEBI:29105"/>
    </ligand>
</feature>
<evidence type="ECO:0000256" key="8">
    <source>
        <dbReference type="PROSITE-ProRule" id="PRU00042"/>
    </source>
</evidence>
<protein>
    <submittedName>
        <fullName evidence="13">Zinc finger protein Xfin</fullName>
    </submittedName>
</protein>
<feature type="domain" description="C2H2-type" evidence="11">
    <location>
        <begin position="1250"/>
        <end position="1272"/>
    </location>
</feature>
<evidence type="ECO:0000259" key="11">
    <source>
        <dbReference type="PROSITE" id="PS50157"/>
    </source>
</evidence>
<dbReference type="FunFam" id="3.30.160.60:FF:001119">
    <property type="entry name" value="zinc finger protein 408"/>
    <property type="match status" value="1"/>
</dbReference>
<feature type="domain" description="C2H2-type" evidence="11">
    <location>
        <begin position="684"/>
        <end position="712"/>
    </location>
</feature>
<evidence type="ECO:0000259" key="12">
    <source>
        <dbReference type="PROSITE" id="PS51915"/>
    </source>
</evidence>
<dbReference type="Gene3D" id="3.30.160.60">
    <property type="entry name" value="Classic Zinc Finger"/>
    <property type="match status" value="17"/>
</dbReference>
<evidence type="ECO:0000256" key="2">
    <source>
        <dbReference type="ARBA" id="ARBA00022723"/>
    </source>
</evidence>
<feature type="domain" description="C2H2-type" evidence="11">
    <location>
        <begin position="1221"/>
        <end position="1248"/>
    </location>
</feature>
<feature type="domain" description="C2H2-type" evidence="11">
    <location>
        <begin position="1612"/>
        <end position="1639"/>
    </location>
</feature>
<feature type="domain" description="C2H2-type" evidence="11">
    <location>
        <begin position="1363"/>
        <end position="1391"/>
    </location>
</feature>
<dbReference type="GO" id="GO:0005634">
    <property type="term" value="C:nucleus"/>
    <property type="evidence" value="ECO:0007669"/>
    <property type="project" value="UniProtKB-SubCell"/>
</dbReference>
<evidence type="ECO:0000256" key="3">
    <source>
        <dbReference type="ARBA" id="ARBA00022737"/>
    </source>
</evidence>